<evidence type="ECO:0000313" key="5">
    <source>
        <dbReference type="Proteomes" id="UP000320184"/>
    </source>
</evidence>
<keyword evidence="3" id="KW-0812">Transmembrane</keyword>
<keyword evidence="2" id="KW-0175">Coiled coil</keyword>
<sequence length="141" mass="15368">MDIQRPPRPNRRPYVYAGMVASLVAATVGFGHLRPAAPTVERATLWTDTVKRGPMLREVRGTGTLVPEQMRWISAVTAGRIERILVRAGTPVDENAELLELSNPDVQLEALDADRQLTLAQAEQASLESALQNGVLSQEGV</sequence>
<evidence type="ECO:0000256" key="2">
    <source>
        <dbReference type="ARBA" id="ARBA00023054"/>
    </source>
</evidence>
<keyword evidence="3" id="KW-1133">Transmembrane helix</keyword>
<protein>
    <submittedName>
        <fullName evidence="4">Efflux RND transporter periplasmic adaptor subunit</fullName>
    </submittedName>
</protein>
<dbReference type="PANTHER" id="PTHR32347">
    <property type="entry name" value="EFFLUX SYSTEM COMPONENT YKNX-RELATED"/>
    <property type="match status" value="1"/>
</dbReference>
<dbReference type="EMBL" id="VBOT01000038">
    <property type="protein sequence ID" value="TMQ52279.1"/>
    <property type="molecule type" value="Genomic_DNA"/>
</dbReference>
<reference evidence="4 5" key="1">
    <citation type="journal article" date="2019" name="Nat. Microbiol.">
        <title>Mediterranean grassland soil C-N compound turnover is dependent on rainfall and depth, and is mediated by genomically divergent microorganisms.</title>
        <authorList>
            <person name="Diamond S."/>
            <person name="Andeer P.F."/>
            <person name="Li Z."/>
            <person name="Crits-Christoph A."/>
            <person name="Burstein D."/>
            <person name="Anantharaman K."/>
            <person name="Lane K.R."/>
            <person name="Thomas B.C."/>
            <person name="Pan C."/>
            <person name="Northen T.R."/>
            <person name="Banfield J.F."/>
        </authorList>
    </citation>
    <scope>NUCLEOTIDE SEQUENCE [LARGE SCALE GENOMIC DNA]</scope>
    <source>
        <strain evidence="4">WS_3</strain>
    </source>
</reference>
<comment type="caution">
    <text evidence="4">The sequence shown here is derived from an EMBL/GenBank/DDBJ whole genome shotgun (WGS) entry which is preliminary data.</text>
</comment>
<comment type="subcellular location">
    <subcellularLocation>
        <location evidence="1">Cell envelope</location>
    </subcellularLocation>
</comment>
<gene>
    <name evidence="4" type="ORF">E6K73_03355</name>
</gene>
<dbReference type="AlphaFoldDB" id="A0A538SLM3"/>
<organism evidence="4 5">
    <name type="scientific">Eiseniibacteriota bacterium</name>
    <dbReference type="NCBI Taxonomy" id="2212470"/>
    <lineage>
        <taxon>Bacteria</taxon>
        <taxon>Candidatus Eiseniibacteriota</taxon>
    </lineage>
</organism>
<dbReference type="GO" id="GO:0030313">
    <property type="term" value="C:cell envelope"/>
    <property type="evidence" value="ECO:0007669"/>
    <property type="project" value="UniProtKB-SubCell"/>
</dbReference>
<keyword evidence="3" id="KW-0472">Membrane</keyword>
<name>A0A538SLM3_UNCEI</name>
<proteinExistence type="predicted"/>
<dbReference type="InterPro" id="IPR050465">
    <property type="entry name" value="UPF0194_transport"/>
</dbReference>
<evidence type="ECO:0000313" key="4">
    <source>
        <dbReference type="EMBL" id="TMQ52279.1"/>
    </source>
</evidence>
<dbReference type="Proteomes" id="UP000320184">
    <property type="component" value="Unassembled WGS sequence"/>
</dbReference>
<accession>A0A538SLM3</accession>
<evidence type="ECO:0000256" key="1">
    <source>
        <dbReference type="ARBA" id="ARBA00004196"/>
    </source>
</evidence>
<feature type="transmembrane region" description="Helical" evidence="3">
    <location>
        <begin position="14"/>
        <end position="33"/>
    </location>
</feature>
<evidence type="ECO:0000256" key="3">
    <source>
        <dbReference type="SAM" id="Phobius"/>
    </source>
</evidence>